<keyword evidence="3" id="KW-1185">Reference proteome</keyword>
<evidence type="ECO:0000313" key="3">
    <source>
        <dbReference type="Proteomes" id="UP000199532"/>
    </source>
</evidence>
<dbReference type="AlphaFoldDB" id="A0A1H6YKM5"/>
<dbReference type="STRING" id="408657.SAMN04487995_4596"/>
<dbReference type="EMBL" id="FNXY01000007">
    <property type="protein sequence ID" value="SEJ41851.1"/>
    <property type="molecule type" value="Genomic_DNA"/>
</dbReference>
<sequence length="183" mass="21096">MEQKKFRKKGGRPRLPEEERRHNVTLMLTPLEVEQLRKEHEGYVVDFGVFLREKLLDREAVTISKQIDPEVRAEMKNLLKMTGSMLLIAKRTEYDVLVSKEFLEMAAELRKTVQKAHYNVNELVLSKSLIPNLVRDVKDLKKAALNLQKESADIEGIIHLLGSISEIEVRLKEFAGQFGVLED</sequence>
<evidence type="ECO:0000256" key="1">
    <source>
        <dbReference type="SAM" id="MobiDB-lite"/>
    </source>
</evidence>
<evidence type="ECO:0000313" key="2">
    <source>
        <dbReference type="EMBL" id="SEJ41851.1"/>
    </source>
</evidence>
<feature type="region of interest" description="Disordered" evidence="1">
    <location>
        <begin position="1"/>
        <end position="21"/>
    </location>
</feature>
<accession>A0A1H6YKM5</accession>
<dbReference type="OrthoDB" id="946796at2"/>
<dbReference type="Proteomes" id="UP000199532">
    <property type="component" value="Unassembled WGS sequence"/>
</dbReference>
<reference evidence="2 3" key="1">
    <citation type="submission" date="2016-10" db="EMBL/GenBank/DDBJ databases">
        <authorList>
            <person name="de Groot N.N."/>
        </authorList>
    </citation>
    <scope>NUCLEOTIDE SEQUENCE [LARGE SCALE GENOMIC DNA]</scope>
    <source>
        <strain evidence="2 3">DSM 19938</strain>
    </source>
</reference>
<name>A0A1H6YKM5_9BACT</name>
<protein>
    <submittedName>
        <fullName evidence="2">Uncharacterized protein</fullName>
    </submittedName>
</protein>
<gene>
    <name evidence="2" type="ORF">SAMN04487995_4596</name>
</gene>
<proteinExistence type="predicted"/>
<organism evidence="2 3">
    <name type="scientific">Dyadobacter koreensis</name>
    <dbReference type="NCBI Taxonomy" id="408657"/>
    <lineage>
        <taxon>Bacteria</taxon>
        <taxon>Pseudomonadati</taxon>
        <taxon>Bacteroidota</taxon>
        <taxon>Cytophagia</taxon>
        <taxon>Cytophagales</taxon>
        <taxon>Spirosomataceae</taxon>
        <taxon>Dyadobacter</taxon>
    </lineage>
</organism>
<dbReference type="RefSeq" id="WP_090338579.1">
    <property type="nucleotide sequence ID" value="NZ_FNXY01000007.1"/>
</dbReference>
<feature type="compositionally biased region" description="Basic residues" evidence="1">
    <location>
        <begin position="1"/>
        <end position="12"/>
    </location>
</feature>